<evidence type="ECO:0000256" key="1">
    <source>
        <dbReference type="ARBA" id="ARBA00001255"/>
    </source>
</evidence>
<dbReference type="STRING" id="1664694.A0A0N1NVM1"/>
<keyword evidence="3" id="KW-0119">Carbohydrate metabolism</keyword>
<evidence type="ECO:0000256" key="5">
    <source>
        <dbReference type="SAM" id="MobiDB-lite"/>
    </source>
</evidence>
<proteinExistence type="inferred from homology"/>
<keyword evidence="6" id="KW-0808">Transferase</keyword>
<gene>
    <name evidence="6" type="ORF">AB675_11946</name>
</gene>
<dbReference type="GeneID" id="28732717"/>
<keyword evidence="7" id="KW-1185">Reference proteome</keyword>
<dbReference type="GO" id="GO:0004557">
    <property type="term" value="F:alpha-galactosidase activity"/>
    <property type="evidence" value="ECO:0007669"/>
    <property type="project" value="UniProtKB-EC"/>
</dbReference>
<evidence type="ECO:0000313" key="6">
    <source>
        <dbReference type="EMBL" id="KPI34994.1"/>
    </source>
</evidence>
<dbReference type="InterPro" id="IPR008811">
    <property type="entry name" value="Glycosyl_hydrolases_36"/>
</dbReference>
<dbReference type="PANTHER" id="PTHR31268">
    <property type="match status" value="1"/>
</dbReference>
<dbReference type="PANTHER" id="PTHR31268:SF32">
    <property type="entry name" value="GALACTINOL--SUCROSE GALACTOSYLTRANSFERASE 2-RELATED"/>
    <property type="match status" value="1"/>
</dbReference>
<keyword evidence="6" id="KW-0328">Glycosyltransferase</keyword>
<comment type="catalytic activity">
    <reaction evidence="1">
        <text>Hydrolysis of terminal, non-reducing alpha-D-galactose residues in alpha-D-galactosides, including galactose oligosaccharides, galactomannans and galactolipids.</text>
        <dbReference type="EC" id="3.2.1.22"/>
    </reaction>
</comment>
<feature type="region of interest" description="Disordered" evidence="5">
    <location>
        <begin position="56"/>
        <end position="103"/>
    </location>
</feature>
<dbReference type="GO" id="GO:0047274">
    <property type="term" value="F:galactinol-sucrose galactosyltransferase activity"/>
    <property type="evidence" value="ECO:0007669"/>
    <property type="project" value="UniProtKB-EC"/>
</dbReference>
<dbReference type="InterPro" id="IPR013785">
    <property type="entry name" value="Aldolase_TIM"/>
</dbReference>
<dbReference type="Gene3D" id="3.20.20.70">
    <property type="entry name" value="Aldolase class I"/>
    <property type="match status" value="1"/>
</dbReference>
<comment type="catalytic activity">
    <reaction evidence="4">
        <text>alpha-D-galactosyl-(1-&gt;3)-1D-myo-inositol + sucrose = raffinose + myo-inositol</text>
        <dbReference type="Rhea" id="RHEA:20161"/>
        <dbReference type="ChEBI" id="CHEBI:16634"/>
        <dbReference type="ChEBI" id="CHEBI:17268"/>
        <dbReference type="ChEBI" id="CHEBI:17505"/>
        <dbReference type="ChEBI" id="CHEBI:17992"/>
        <dbReference type="EC" id="2.4.1.82"/>
    </reaction>
</comment>
<reference evidence="6 7" key="1">
    <citation type="submission" date="2015-06" db="EMBL/GenBank/DDBJ databases">
        <title>Draft genome of the ant-associated black yeast Phialophora attae CBS 131958.</title>
        <authorList>
            <person name="Moreno L.F."/>
            <person name="Stielow B.J."/>
            <person name="de Hoog S."/>
            <person name="Vicente V.A."/>
            <person name="Weiss V.A."/>
            <person name="de Vries M."/>
            <person name="Cruz L.M."/>
            <person name="Souza E.M."/>
        </authorList>
    </citation>
    <scope>NUCLEOTIDE SEQUENCE [LARGE SCALE GENOMIC DNA]</scope>
    <source>
        <strain evidence="6 7">CBS 131958</strain>
    </source>
</reference>
<evidence type="ECO:0000256" key="4">
    <source>
        <dbReference type="ARBA" id="ARBA00049426"/>
    </source>
</evidence>
<dbReference type="SUPFAM" id="SSF51445">
    <property type="entry name" value="(Trans)glycosidases"/>
    <property type="match status" value="1"/>
</dbReference>
<dbReference type="OrthoDB" id="4664297at2759"/>
<dbReference type="AlphaFoldDB" id="A0A0N1NVM1"/>
<evidence type="ECO:0000256" key="3">
    <source>
        <dbReference type="ARBA" id="ARBA00023277"/>
    </source>
</evidence>
<organism evidence="6 7">
    <name type="scientific">Cyphellophora attinorum</name>
    <dbReference type="NCBI Taxonomy" id="1664694"/>
    <lineage>
        <taxon>Eukaryota</taxon>
        <taxon>Fungi</taxon>
        <taxon>Dikarya</taxon>
        <taxon>Ascomycota</taxon>
        <taxon>Pezizomycotina</taxon>
        <taxon>Eurotiomycetes</taxon>
        <taxon>Chaetothyriomycetidae</taxon>
        <taxon>Chaetothyriales</taxon>
        <taxon>Cyphellophoraceae</taxon>
        <taxon>Cyphellophora</taxon>
    </lineage>
</organism>
<protein>
    <submittedName>
        <fullName evidence="6">Putative galactinol--sucrose galactosyltransferase 6</fullName>
    </submittedName>
</protein>
<dbReference type="VEuPathDB" id="FungiDB:AB675_11946"/>
<accession>A0A0N1NVM1</accession>
<comment type="similarity">
    <text evidence="2">Belongs to the glycosyl hydrolases 36 family.</text>
</comment>
<dbReference type="InterPro" id="IPR017853">
    <property type="entry name" value="GH"/>
</dbReference>
<name>A0A0N1NVM1_9EURO</name>
<dbReference type="EMBL" id="LFJN01000046">
    <property type="protein sequence ID" value="KPI34994.1"/>
    <property type="molecule type" value="Genomic_DNA"/>
</dbReference>
<evidence type="ECO:0000313" key="7">
    <source>
        <dbReference type="Proteomes" id="UP000038010"/>
    </source>
</evidence>
<dbReference type="RefSeq" id="XP_017994957.1">
    <property type="nucleotide sequence ID" value="XM_018140836.1"/>
</dbReference>
<sequence length="904" mass="99435">MSMYGTLTTYPPLNKLTVLSPPPPNSAQRLQITALLTHAAGRPRYPFVVRVHYHAEPNASSSGGNGNSDPPGRWPSIQLSEVVDEQQQDDGHGGLGPVSMVRTTEERKIEQRRVFRGEIDLDRLGLGREGSGGRLTFAAKFTLDEGDVRWRWAEGSGGLGLGEVLVPASADGAEGAGAVREVEDVFGLGANSSAWTVKEKGNDVLQLESKDDMPRIENGENAFGGKMAELALGKVKGQVRYMSLVRLEPYWLGVQHGLTTREWESDFDQSMDGVLVAFLLKNGRVVVLLAVHGNEDVYTVIRSGEAGEVVIGARNDGAAEEKWKILVSIGPSIEDCIHKVMVEAKNIVAQAPKMTDLLQRADTILKDTPMAPETWFDGLAYCTWNGLDMHRCNAAAVLNGIQTLEDNGVRIETFLLDDCWQSTLQPDGKTEKFGAFDSGWDRFEPNKNFPDGLKAVISEVKRKHKNIKSFGIWHALFGYWGGIAEHGWIASKYKTRKVRTKYVEKGPATMVIVDPEDVERFYDDLYEWLKGEGIDFVKTDVQHMLSMLEDKKDREEVPAAYQRAWTLGVMKHFWGKAISCMSQTPQTMFHSLLQDKTPKVMHRNSDDFYPDIVGSNPWHIYVNAFNALIDRHLNVVPDWDMYQTGHPWSGYHTAARCISGGPILITDIPGKHDTKLVGEMTATSLNGTLIALRPKPAAVLDHWDGYTQGNICKIGTSVGEGGQTVGIVGLFNIVEGTVSELIPTTAFPAMSTEDTSEVIVKSHRTGQVFGPLERDEGSLLSISLEPRGYDILTAYPVRYGGIAVLGLQGKMTGAAAVVGQSMDGQAVTVLLKALGKLEVWLADSANRSVKAVRLKEKALPDSRIATRALSNGKIFEIDLLSFWQENGLWCEDAEVDVEIELVGT</sequence>
<comment type="caution">
    <text evidence="6">The sequence shown here is derived from an EMBL/GenBank/DDBJ whole genome shotgun (WGS) entry which is preliminary data.</text>
</comment>
<dbReference type="Pfam" id="PF05691">
    <property type="entry name" value="Raffinose_syn"/>
    <property type="match status" value="1"/>
</dbReference>
<evidence type="ECO:0000256" key="2">
    <source>
        <dbReference type="ARBA" id="ARBA00007240"/>
    </source>
</evidence>
<feature type="compositionally biased region" description="Low complexity" evidence="5">
    <location>
        <begin position="57"/>
        <end position="71"/>
    </location>
</feature>
<dbReference type="Proteomes" id="UP000038010">
    <property type="component" value="Unassembled WGS sequence"/>
</dbReference>